<keyword evidence="4" id="KW-1003">Cell membrane</keyword>
<dbReference type="InterPro" id="IPR011606">
    <property type="entry name" value="Brnchd-chn_aa_trnsp_permease"/>
</dbReference>
<keyword evidence="3" id="KW-0813">Transport</keyword>
<feature type="transmembrane region" description="Helical" evidence="8">
    <location>
        <begin position="20"/>
        <end position="39"/>
    </location>
</feature>
<evidence type="ECO:0000256" key="6">
    <source>
        <dbReference type="ARBA" id="ARBA00022989"/>
    </source>
</evidence>
<dbReference type="GO" id="GO:1903785">
    <property type="term" value="P:L-valine transmembrane transport"/>
    <property type="evidence" value="ECO:0007669"/>
    <property type="project" value="TreeGrafter"/>
</dbReference>
<feature type="transmembrane region" description="Helical" evidence="8">
    <location>
        <begin position="186"/>
        <end position="202"/>
    </location>
</feature>
<evidence type="ECO:0000256" key="3">
    <source>
        <dbReference type="ARBA" id="ARBA00022448"/>
    </source>
</evidence>
<feature type="transmembrane region" description="Helical" evidence="8">
    <location>
        <begin position="133"/>
        <end position="156"/>
    </location>
</feature>
<evidence type="ECO:0000256" key="4">
    <source>
        <dbReference type="ARBA" id="ARBA00022475"/>
    </source>
</evidence>
<feature type="transmembrane region" description="Helical" evidence="8">
    <location>
        <begin position="59"/>
        <end position="82"/>
    </location>
</feature>
<dbReference type="RefSeq" id="WP_122015107.1">
    <property type="nucleotide sequence ID" value="NZ_CP033169.1"/>
</dbReference>
<reference evidence="9 10" key="1">
    <citation type="submission" date="2018-10" db="EMBL/GenBank/DDBJ databases">
        <authorList>
            <person name="Zhang X."/>
        </authorList>
    </citation>
    <scope>NUCLEOTIDE SEQUENCE [LARGE SCALE GENOMIC DNA]</scope>
    <source>
        <strain evidence="9 10">SK-G1</strain>
    </source>
</reference>
<dbReference type="Pfam" id="PF03591">
    <property type="entry name" value="AzlC"/>
    <property type="match status" value="1"/>
</dbReference>
<gene>
    <name evidence="9" type="ORF">D2962_12060</name>
</gene>
<comment type="similarity">
    <text evidence="2">Belongs to the AzlC family.</text>
</comment>
<dbReference type="KEGG" id="bacg:D2962_12060"/>
<evidence type="ECO:0000256" key="1">
    <source>
        <dbReference type="ARBA" id="ARBA00004651"/>
    </source>
</evidence>
<name>A0A3G2R739_9FIRM</name>
<evidence type="ECO:0000256" key="2">
    <source>
        <dbReference type="ARBA" id="ARBA00010735"/>
    </source>
</evidence>
<evidence type="ECO:0000256" key="5">
    <source>
        <dbReference type="ARBA" id="ARBA00022692"/>
    </source>
</evidence>
<comment type="subcellular location">
    <subcellularLocation>
        <location evidence="1">Cell membrane</location>
        <topology evidence="1">Multi-pass membrane protein</topology>
    </subcellularLocation>
</comment>
<dbReference type="EMBL" id="CP033169">
    <property type="protein sequence ID" value="AYO31236.1"/>
    <property type="molecule type" value="Genomic_DNA"/>
</dbReference>
<dbReference type="Proteomes" id="UP000280960">
    <property type="component" value="Chromosome"/>
</dbReference>
<sequence length="226" mass="24292">MTSTEKNQLAFGIKRAMPIVMGYIPVGFALGVLASGNGLSPFETGVMSILVYAGSAQFIAVNMLGAGISPLPIIITTLLVNLRHILFSASLSPYFREVNKKLIPLISFYITDESFAVSITDVKEKSLTHTYFLGLYITSYLSWVLSTILGSAFGSLIPDTKALGFDFALPGMFLALLCMQLKDMKTIAVALAAGALSMFFIFTIPGNWNVILATIIAAALGVFLEK</sequence>
<keyword evidence="10" id="KW-1185">Reference proteome</keyword>
<feature type="transmembrane region" description="Helical" evidence="8">
    <location>
        <begin position="208"/>
        <end position="224"/>
    </location>
</feature>
<dbReference type="PANTHER" id="PTHR34979:SF1">
    <property type="entry name" value="INNER MEMBRANE PROTEIN YGAZ"/>
    <property type="match status" value="1"/>
</dbReference>
<evidence type="ECO:0000313" key="9">
    <source>
        <dbReference type="EMBL" id="AYO31236.1"/>
    </source>
</evidence>
<feature type="transmembrane region" description="Helical" evidence="8">
    <location>
        <begin position="162"/>
        <end position="179"/>
    </location>
</feature>
<proteinExistence type="inferred from homology"/>
<evidence type="ECO:0000313" key="10">
    <source>
        <dbReference type="Proteomes" id="UP000280960"/>
    </source>
</evidence>
<dbReference type="GO" id="GO:0005886">
    <property type="term" value="C:plasma membrane"/>
    <property type="evidence" value="ECO:0007669"/>
    <property type="project" value="UniProtKB-SubCell"/>
</dbReference>
<dbReference type="PANTHER" id="PTHR34979">
    <property type="entry name" value="INNER MEMBRANE PROTEIN YGAZ"/>
    <property type="match status" value="1"/>
</dbReference>
<evidence type="ECO:0000256" key="8">
    <source>
        <dbReference type="SAM" id="Phobius"/>
    </source>
</evidence>
<dbReference type="AlphaFoldDB" id="A0A3G2R739"/>
<keyword evidence="6 8" id="KW-1133">Transmembrane helix</keyword>
<keyword evidence="7 8" id="KW-0472">Membrane</keyword>
<keyword evidence="5 8" id="KW-0812">Transmembrane</keyword>
<accession>A0A3G2R739</accession>
<organism evidence="9 10">
    <name type="scientific">Biomaibacter acetigenes</name>
    <dbReference type="NCBI Taxonomy" id="2316383"/>
    <lineage>
        <taxon>Bacteria</taxon>
        <taxon>Bacillati</taxon>
        <taxon>Bacillota</taxon>
        <taxon>Clostridia</taxon>
        <taxon>Thermosediminibacterales</taxon>
        <taxon>Tepidanaerobacteraceae</taxon>
        <taxon>Biomaibacter</taxon>
    </lineage>
</organism>
<protein>
    <submittedName>
        <fullName evidence="9">Branched-chain amino acid ABC transporter permease</fullName>
    </submittedName>
</protein>
<evidence type="ECO:0000256" key="7">
    <source>
        <dbReference type="ARBA" id="ARBA00023136"/>
    </source>
</evidence>